<dbReference type="PANTHER" id="PTHR30622">
    <property type="entry name" value="UNDECAPRENYL-DIPHOSPHATASE"/>
    <property type="match status" value="1"/>
</dbReference>
<evidence type="ECO:0000256" key="1">
    <source>
        <dbReference type="ARBA" id="ARBA00004651"/>
    </source>
</evidence>
<dbReference type="STRING" id="1305737.GCA_000526355_02714"/>
<accession>A0A0P7XGI6</accession>
<reference evidence="15 16" key="1">
    <citation type="submission" date="2015-09" db="EMBL/GenBank/DDBJ databases">
        <title>Identification and resolution of microdiversity through metagenomic sequencing of parallel consortia.</title>
        <authorList>
            <person name="Nelson W.C."/>
            <person name="Romine M.F."/>
            <person name="Lindemann S.R."/>
        </authorList>
    </citation>
    <scope>NUCLEOTIDE SEQUENCE [LARGE SCALE GENOMIC DNA]</scope>
    <source>
        <strain evidence="15">HL-49</strain>
    </source>
</reference>
<dbReference type="GO" id="GO:0009252">
    <property type="term" value="P:peptidoglycan biosynthetic process"/>
    <property type="evidence" value="ECO:0007669"/>
    <property type="project" value="UniProtKB-KW"/>
</dbReference>
<feature type="transmembrane region" description="Helical" evidence="14">
    <location>
        <begin position="267"/>
        <end position="284"/>
    </location>
</feature>
<feature type="transmembrane region" description="Helical" evidence="14">
    <location>
        <begin position="165"/>
        <end position="192"/>
    </location>
</feature>
<evidence type="ECO:0000256" key="3">
    <source>
        <dbReference type="ARBA" id="ARBA00012374"/>
    </source>
</evidence>
<dbReference type="PANTHER" id="PTHR30622:SF3">
    <property type="entry name" value="UNDECAPRENYL-DIPHOSPHATASE"/>
    <property type="match status" value="1"/>
</dbReference>
<dbReference type="HAMAP" id="MF_01006">
    <property type="entry name" value="Undec_diphosphatase"/>
    <property type="match status" value="1"/>
</dbReference>
<keyword evidence="14" id="KW-0573">Peptidoglycan synthesis</keyword>
<protein>
    <recommendedName>
        <fullName evidence="4 14">Undecaprenyl-diphosphatase</fullName>
        <ecNumber evidence="3 14">3.6.1.27</ecNumber>
    </recommendedName>
    <alternativeName>
        <fullName evidence="12 14">Bacitracin resistance protein</fullName>
    </alternativeName>
    <alternativeName>
        <fullName evidence="11 14">Undecaprenyl pyrophosphate phosphatase</fullName>
    </alternativeName>
</protein>
<keyword evidence="7 14" id="KW-0378">Hydrolase</keyword>
<evidence type="ECO:0000256" key="5">
    <source>
        <dbReference type="ARBA" id="ARBA00022475"/>
    </source>
</evidence>
<keyword evidence="5 14" id="KW-1003">Cell membrane</keyword>
<dbReference type="Pfam" id="PF02673">
    <property type="entry name" value="BacA"/>
    <property type="match status" value="1"/>
</dbReference>
<feature type="transmembrane region" description="Helical" evidence="14">
    <location>
        <begin position="68"/>
        <end position="89"/>
    </location>
</feature>
<comment type="miscellaneous">
    <text evidence="14">Bacitracin is thought to be involved in the inhibition of peptidoglycan synthesis by sequestering undecaprenyl diphosphate, thereby reducing the pool of lipid carrier available.</text>
</comment>
<dbReference type="GO" id="GO:0046677">
    <property type="term" value="P:response to antibiotic"/>
    <property type="evidence" value="ECO:0007669"/>
    <property type="project" value="UniProtKB-UniRule"/>
</dbReference>
<feature type="transmembrane region" description="Helical" evidence="14">
    <location>
        <begin position="98"/>
        <end position="117"/>
    </location>
</feature>
<comment type="caution">
    <text evidence="15">The sequence shown here is derived from an EMBL/GenBank/DDBJ whole genome shotgun (WGS) entry which is preliminary data.</text>
</comment>
<keyword evidence="14" id="KW-0133">Cell shape</keyword>
<dbReference type="GO" id="GO:0008360">
    <property type="term" value="P:regulation of cell shape"/>
    <property type="evidence" value="ECO:0007669"/>
    <property type="project" value="UniProtKB-KW"/>
</dbReference>
<evidence type="ECO:0000313" key="15">
    <source>
        <dbReference type="EMBL" id="KPQ15137.1"/>
    </source>
</evidence>
<dbReference type="EC" id="3.6.1.27" evidence="3 14"/>
<keyword evidence="9 14" id="KW-0472">Membrane</keyword>
<evidence type="ECO:0000256" key="6">
    <source>
        <dbReference type="ARBA" id="ARBA00022692"/>
    </source>
</evidence>
<feature type="transmembrane region" description="Helical" evidence="14">
    <location>
        <begin position="234"/>
        <end position="255"/>
    </location>
</feature>
<organism evidence="15 16">
    <name type="scientific">Algoriphagus marincola HL-49</name>
    <dbReference type="NCBI Taxonomy" id="1305737"/>
    <lineage>
        <taxon>Bacteria</taxon>
        <taxon>Pseudomonadati</taxon>
        <taxon>Bacteroidota</taxon>
        <taxon>Cytophagia</taxon>
        <taxon>Cytophagales</taxon>
        <taxon>Cyclobacteriaceae</taxon>
        <taxon>Algoriphagus</taxon>
    </lineage>
</organism>
<feature type="transmembrane region" description="Helical" evidence="14">
    <location>
        <begin position="123"/>
        <end position="144"/>
    </location>
</feature>
<dbReference type="GO" id="GO:0050380">
    <property type="term" value="F:undecaprenyl-diphosphatase activity"/>
    <property type="evidence" value="ECO:0007669"/>
    <property type="project" value="UniProtKB-UniRule"/>
</dbReference>
<gene>
    <name evidence="14 15" type="primary">uppP</name>
    <name evidence="15" type="ORF">HLUCCX10_09600</name>
</gene>
<evidence type="ECO:0000256" key="13">
    <source>
        <dbReference type="ARBA" id="ARBA00047594"/>
    </source>
</evidence>
<evidence type="ECO:0000256" key="11">
    <source>
        <dbReference type="ARBA" id="ARBA00032707"/>
    </source>
</evidence>
<keyword evidence="6 14" id="KW-0812">Transmembrane</keyword>
<evidence type="ECO:0000256" key="8">
    <source>
        <dbReference type="ARBA" id="ARBA00022989"/>
    </source>
</evidence>
<feature type="transmembrane region" description="Helical" evidence="14">
    <location>
        <begin position="26"/>
        <end position="48"/>
    </location>
</feature>
<comment type="catalytic activity">
    <reaction evidence="13 14">
        <text>di-trans,octa-cis-undecaprenyl diphosphate + H2O = di-trans,octa-cis-undecaprenyl phosphate + phosphate + H(+)</text>
        <dbReference type="Rhea" id="RHEA:28094"/>
        <dbReference type="ChEBI" id="CHEBI:15377"/>
        <dbReference type="ChEBI" id="CHEBI:15378"/>
        <dbReference type="ChEBI" id="CHEBI:43474"/>
        <dbReference type="ChEBI" id="CHEBI:58405"/>
        <dbReference type="ChEBI" id="CHEBI:60392"/>
        <dbReference type="EC" id="3.6.1.27"/>
    </reaction>
</comment>
<comment type="subcellular location">
    <subcellularLocation>
        <location evidence="1 14">Cell membrane</location>
        <topology evidence="1 14">Multi-pass membrane protein</topology>
    </subcellularLocation>
</comment>
<evidence type="ECO:0000256" key="7">
    <source>
        <dbReference type="ARBA" id="ARBA00022801"/>
    </source>
</evidence>
<dbReference type="NCBIfam" id="NF001390">
    <property type="entry name" value="PRK00281.1-4"/>
    <property type="match status" value="1"/>
</dbReference>
<evidence type="ECO:0000256" key="2">
    <source>
        <dbReference type="ARBA" id="ARBA00010621"/>
    </source>
</evidence>
<dbReference type="GO" id="GO:0005886">
    <property type="term" value="C:plasma membrane"/>
    <property type="evidence" value="ECO:0007669"/>
    <property type="project" value="UniProtKB-SubCell"/>
</dbReference>
<evidence type="ECO:0000313" key="16">
    <source>
        <dbReference type="Proteomes" id="UP000050421"/>
    </source>
</evidence>
<dbReference type="EMBL" id="LJXT01000055">
    <property type="protein sequence ID" value="KPQ15137.1"/>
    <property type="molecule type" value="Genomic_DNA"/>
</dbReference>
<evidence type="ECO:0000256" key="14">
    <source>
        <dbReference type="HAMAP-Rule" id="MF_01006"/>
    </source>
</evidence>
<evidence type="ECO:0000256" key="4">
    <source>
        <dbReference type="ARBA" id="ARBA00021581"/>
    </source>
</evidence>
<evidence type="ECO:0000256" key="9">
    <source>
        <dbReference type="ARBA" id="ARBA00023136"/>
    </source>
</evidence>
<keyword evidence="10 14" id="KW-0046">Antibiotic resistance</keyword>
<dbReference type="NCBIfam" id="NF001389">
    <property type="entry name" value="PRK00281.1-2"/>
    <property type="match status" value="1"/>
</dbReference>
<dbReference type="AlphaFoldDB" id="A0A0P7XGI6"/>
<dbReference type="eggNOG" id="COG1968">
    <property type="taxonomic scope" value="Bacteria"/>
</dbReference>
<dbReference type="NCBIfam" id="TIGR00753">
    <property type="entry name" value="undec_PP_bacA"/>
    <property type="match status" value="1"/>
</dbReference>
<keyword evidence="8 14" id="KW-1133">Transmembrane helix</keyword>
<keyword evidence="14" id="KW-0961">Cell wall biogenesis/degradation</keyword>
<evidence type="ECO:0000256" key="10">
    <source>
        <dbReference type="ARBA" id="ARBA00023251"/>
    </source>
</evidence>
<evidence type="ECO:0000256" key="12">
    <source>
        <dbReference type="ARBA" id="ARBA00032932"/>
    </source>
</evidence>
<comment type="function">
    <text evidence="14">Catalyzes the dephosphorylation of undecaprenyl diphosphate (UPP). Confers resistance to bacitracin.</text>
</comment>
<comment type="similarity">
    <text evidence="2 14">Belongs to the UppP family.</text>
</comment>
<sequence length="287" mass="31532">MISNLFLLKKLGSQAGICIFARKPRFLMTLFQSIIIAIIEGLTEFLPISSTGHMILASAAMGIHEDEFVKTFEVFIQLGAILAIALMYIKRFFRGLKIYYKLLAAFIPTAIVGLLAYDFIKGYLFNPVVVSVSLILGGVILILIDKKVVSQTSDLAEVEDISYRSAFFIGLFQCLAMVPGTSRAAATIIGGVFNGLDKKQATEFSFLLAVPTMMAAGGYDLLKSELTFTQEQIILLALGSGIAFITAWIAVKLFLKFVSNHGFTAFGWYRIVLGILFLIFMWGTDLG</sequence>
<dbReference type="GO" id="GO:0071555">
    <property type="term" value="P:cell wall organization"/>
    <property type="evidence" value="ECO:0007669"/>
    <property type="project" value="UniProtKB-KW"/>
</dbReference>
<dbReference type="PATRIC" id="fig|1305737.6.peg.3624"/>
<dbReference type="InterPro" id="IPR003824">
    <property type="entry name" value="UppP"/>
</dbReference>
<name>A0A0P7XGI6_9BACT</name>
<proteinExistence type="inferred from homology"/>
<dbReference type="Proteomes" id="UP000050421">
    <property type="component" value="Unassembled WGS sequence"/>
</dbReference>